<keyword evidence="2" id="KW-0963">Cytoplasm</keyword>
<evidence type="ECO:0000256" key="7">
    <source>
        <dbReference type="ARBA" id="ARBA00023015"/>
    </source>
</evidence>
<dbReference type="GO" id="GO:0005737">
    <property type="term" value="C:cytoplasm"/>
    <property type="evidence" value="ECO:0007669"/>
    <property type="project" value="UniProtKB-SubCell"/>
</dbReference>
<reference evidence="12 13" key="1">
    <citation type="submission" date="2019-01" db="EMBL/GenBank/DDBJ databases">
        <title>Litorilituus lipolytica sp. nov., isolated from intertidal sand of the Yellow Sea in China.</title>
        <authorList>
            <person name="Liu A."/>
        </authorList>
    </citation>
    <scope>NUCLEOTIDE SEQUENCE [LARGE SCALE GENOMIC DNA]</scope>
    <source>
        <strain evidence="12 13">RZ04</strain>
    </source>
</reference>
<dbReference type="InterPro" id="IPR003593">
    <property type="entry name" value="AAA+_ATPase"/>
</dbReference>
<dbReference type="SMART" id="SM00382">
    <property type="entry name" value="AAA"/>
    <property type="match status" value="1"/>
</dbReference>
<dbReference type="PROSITE" id="PS00675">
    <property type="entry name" value="SIGMA54_INTERACT_1"/>
    <property type="match status" value="1"/>
</dbReference>
<sequence>MKVVIESTDRIGISQEILTLFAQQTWNLKAVEITSCFTYAHLEHEDLSLKDLEQCLRSVQGIINVARISLMPSEQRENHLQALLDKIPEPIIDVDKQGNILAINQATKVLIAHHQGLSDINQSEQFEYIGKPLTNFLKQLHTSFFFEDASSHAVTINGKGYLADITPVFSPQLNEQKQPVEQVSGAVVVLRTMNTLGRQISLMQSRQQHDFDSIIGQSSEINLIKEQSKRFAELTLPVLINGETGTGKELIARAIHNASVRNKAPFLAVNCAALPEHLLESELFGYASGAFTGAQKGGKPGLIELADGGSLFLDEIAEMSSYLQAKLLRFLEDFTYRRVGGTKELKANVRLISATHQNLAKLIAEQKFREDLFYRLNVLSLNLPALRDRASDVPLLADFFIQNAIKQVASSDNYDSVNIELTQDAISLLKQYAWPGNIRQLQNVLFSVVALNQGSKINASDLKVELDKVLQGEQNKTVKVSEEKSWADAQADFERGLLEQLYPLYPTTRKLAERLAVSHNKIAMKLREHQIK</sequence>
<dbReference type="PROSITE" id="PS00688">
    <property type="entry name" value="SIGMA54_INTERACT_3"/>
    <property type="match status" value="1"/>
</dbReference>
<keyword evidence="9" id="KW-0804">Transcription</keyword>
<keyword evidence="8" id="KW-0238">DNA-binding</keyword>
<dbReference type="InterPro" id="IPR027417">
    <property type="entry name" value="P-loop_NTPase"/>
</dbReference>
<accession>A0A502KSN9</accession>
<dbReference type="SUPFAM" id="SSF46689">
    <property type="entry name" value="Homeodomain-like"/>
    <property type="match status" value="1"/>
</dbReference>
<name>A0A502KSN9_9GAMM</name>
<dbReference type="GO" id="GO:0005524">
    <property type="term" value="F:ATP binding"/>
    <property type="evidence" value="ECO:0007669"/>
    <property type="project" value="UniProtKB-KW"/>
</dbReference>
<dbReference type="PANTHER" id="PTHR32071:SF3">
    <property type="entry name" value="HTH-TYPE TRANSCRIPTIONAL REGULATORY PROTEIN TYRR"/>
    <property type="match status" value="1"/>
</dbReference>
<evidence type="ECO:0000259" key="11">
    <source>
        <dbReference type="PROSITE" id="PS50045"/>
    </source>
</evidence>
<dbReference type="InterPro" id="IPR025944">
    <property type="entry name" value="Sigma_54_int_dom_CS"/>
</dbReference>
<evidence type="ECO:0000256" key="2">
    <source>
        <dbReference type="ARBA" id="ARBA00022490"/>
    </source>
</evidence>
<organism evidence="12 13">
    <name type="scientific">Litorilituus lipolyticus</name>
    <dbReference type="NCBI Taxonomy" id="2491017"/>
    <lineage>
        <taxon>Bacteria</taxon>
        <taxon>Pseudomonadati</taxon>
        <taxon>Pseudomonadota</taxon>
        <taxon>Gammaproteobacteria</taxon>
        <taxon>Alteromonadales</taxon>
        <taxon>Colwelliaceae</taxon>
        <taxon>Litorilituus</taxon>
    </lineage>
</organism>
<proteinExistence type="predicted"/>
<dbReference type="PROSITE" id="PS00676">
    <property type="entry name" value="SIGMA54_INTERACT_2"/>
    <property type="match status" value="1"/>
</dbReference>
<dbReference type="InterPro" id="IPR002078">
    <property type="entry name" value="Sigma_54_int"/>
</dbReference>
<dbReference type="InterPro" id="IPR030828">
    <property type="entry name" value="HTH_TyrR"/>
</dbReference>
<dbReference type="GO" id="GO:0003677">
    <property type="term" value="F:DNA binding"/>
    <property type="evidence" value="ECO:0007669"/>
    <property type="project" value="UniProtKB-KW"/>
</dbReference>
<dbReference type="OrthoDB" id="9804019at2"/>
<dbReference type="RefSeq" id="WP_140603681.1">
    <property type="nucleotide sequence ID" value="NZ_SAWY01000021.1"/>
</dbReference>
<comment type="subcellular location">
    <subcellularLocation>
        <location evidence="1">Cytoplasm</location>
    </subcellularLocation>
</comment>
<protein>
    <recommendedName>
        <fullName evidence="10">HTH-type transcriptional regulatory protein TyrR</fullName>
    </recommendedName>
</protein>
<dbReference type="InterPro" id="IPR058031">
    <property type="entry name" value="AAA_lid_NorR"/>
</dbReference>
<dbReference type="PANTHER" id="PTHR32071">
    <property type="entry name" value="TRANSCRIPTIONAL REGULATORY PROTEIN"/>
    <property type="match status" value="1"/>
</dbReference>
<evidence type="ECO:0000256" key="8">
    <source>
        <dbReference type="ARBA" id="ARBA00023125"/>
    </source>
</evidence>
<dbReference type="AlphaFoldDB" id="A0A502KSN9"/>
<evidence type="ECO:0000256" key="9">
    <source>
        <dbReference type="ARBA" id="ARBA00023163"/>
    </source>
</evidence>
<evidence type="ECO:0000256" key="3">
    <source>
        <dbReference type="ARBA" id="ARBA00022491"/>
    </source>
</evidence>
<evidence type="ECO:0000256" key="6">
    <source>
        <dbReference type="ARBA" id="ARBA00022840"/>
    </source>
</evidence>
<evidence type="ECO:0000256" key="10">
    <source>
        <dbReference type="ARBA" id="ARBA00029500"/>
    </source>
</evidence>
<dbReference type="InterPro" id="IPR025662">
    <property type="entry name" value="Sigma_54_int_dom_ATP-bd_1"/>
</dbReference>
<evidence type="ECO:0000256" key="1">
    <source>
        <dbReference type="ARBA" id="ARBA00004496"/>
    </source>
</evidence>
<evidence type="ECO:0000256" key="5">
    <source>
        <dbReference type="ARBA" id="ARBA00022797"/>
    </source>
</evidence>
<dbReference type="FunFam" id="3.40.50.300:FF:000006">
    <property type="entry name" value="DNA-binding transcriptional regulator NtrC"/>
    <property type="match status" value="1"/>
</dbReference>
<evidence type="ECO:0000313" key="12">
    <source>
        <dbReference type="EMBL" id="TPH14688.1"/>
    </source>
</evidence>
<keyword evidence="7" id="KW-0805">Transcription regulation</keyword>
<dbReference type="InterPro" id="IPR009057">
    <property type="entry name" value="Homeodomain-like_sf"/>
</dbReference>
<dbReference type="Gene3D" id="3.30.70.260">
    <property type="match status" value="1"/>
</dbReference>
<evidence type="ECO:0000313" key="13">
    <source>
        <dbReference type="Proteomes" id="UP000315303"/>
    </source>
</evidence>
<dbReference type="Gene3D" id="1.10.8.60">
    <property type="match status" value="1"/>
</dbReference>
<dbReference type="Gene3D" id="3.30.450.20">
    <property type="entry name" value="PAS domain"/>
    <property type="match status" value="1"/>
</dbReference>
<dbReference type="Pfam" id="PF00158">
    <property type="entry name" value="Sigma54_activat"/>
    <property type="match status" value="1"/>
</dbReference>
<dbReference type="InterPro" id="IPR025943">
    <property type="entry name" value="Sigma_54_int_dom_ATP-bd_2"/>
</dbReference>
<keyword evidence="6" id="KW-0067">ATP-binding</keyword>
<dbReference type="GO" id="GO:0006355">
    <property type="term" value="P:regulation of DNA-templated transcription"/>
    <property type="evidence" value="ECO:0007669"/>
    <property type="project" value="InterPro"/>
</dbReference>
<feature type="domain" description="Sigma-54 factor interaction" evidence="11">
    <location>
        <begin position="214"/>
        <end position="450"/>
    </location>
</feature>
<dbReference type="Gene3D" id="3.40.50.300">
    <property type="entry name" value="P-loop containing nucleotide triphosphate hydrolases"/>
    <property type="match status" value="1"/>
</dbReference>
<gene>
    <name evidence="12" type="ORF">EPA86_11395</name>
</gene>
<dbReference type="Pfam" id="PF18024">
    <property type="entry name" value="HTH_50"/>
    <property type="match status" value="1"/>
</dbReference>
<dbReference type="CDD" id="cd00009">
    <property type="entry name" value="AAA"/>
    <property type="match status" value="1"/>
</dbReference>
<keyword evidence="3" id="KW-0678">Repressor</keyword>
<dbReference type="Gene3D" id="1.10.10.60">
    <property type="entry name" value="Homeodomain-like"/>
    <property type="match status" value="1"/>
</dbReference>
<keyword evidence="13" id="KW-1185">Reference proteome</keyword>
<dbReference type="PROSITE" id="PS50045">
    <property type="entry name" value="SIGMA54_INTERACT_4"/>
    <property type="match status" value="1"/>
</dbReference>
<keyword evidence="4" id="KW-0547">Nucleotide-binding</keyword>
<dbReference type="SUPFAM" id="SSF52540">
    <property type="entry name" value="P-loop containing nucleoside triphosphate hydrolases"/>
    <property type="match status" value="1"/>
</dbReference>
<dbReference type="Pfam" id="PF25601">
    <property type="entry name" value="AAA_lid_14"/>
    <property type="match status" value="1"/>
</dbReference>
<dbReference type="EMBL" id="SAWY01000021">
    <property type="protein sequence ID" value="TPH14688.1"/>
    <property type="molecule type" value="Genomic_DNA"/>
</dbReference>
<dbReference type="Proteomes" id="UP000315303">
    <property type="component" value="Unassembled WGS sequence"/>
</dbReference>
<dbReference type="NCBIfam" id="TIGR04381">
    <property type="entry name" value="HTH_TypR"/>
    <property type="match status" value="1"/>
</dbReference>
<evidence type="ECO:0000256" key="4">
    <source>
        <dbReference type="ARBA" id="ARBA00022741"/>
    </source>
</evidence>
<keyword evidence="5" id="KW-0058">Aromatic hydrocarbons catabolism</keyword>
<comment type="caution">
    <text evidence="12">The sequence shown here is derived from an EMBL/GenBank/DDBJ whole genome shotgun (WGS) entry which is preliminary data.</text>
</comment>